<evidence type="ECO:0000313" key="1">
    <source>
        <dbReference type="EMBL" id="VFK19934.1"/>
    </source>
</evidence>
<sequence length="80" mass="8902">MAYNKTYHEAEQKIRAALRLGETTLDLGAKWGARDEERLGELPQSLARLTELRERPGTGRGFLVWNPRTAAASIPRNGPA</sequence>
<proteinExistence type="predicted"/>
<name>A0A450WSF8_9GAMM</name>
<dbReference type="AlphaFoldDB" id="A0A450WSF8"/>
<protein>
    <submittedName>
        <fullName evidence="1">Uncharacterized protein</fullName>
    </submittedName>
</protein>
<reference evidence="1" key="1">
    <citation type="submission" date="2019-02" db="EMBL/GenBank/DDBJ databases">
        <authorList>
            <person name="Gruber-Vodicka R. H."/>
            <person name="Seah K. B. B."/>
        </authorList>
    </citation>
    <scope>NUCLEOTIDE SEQUENCE</scope>
    <source>
        <strain evidence="1">BECK_BY7</strain>
    </source>
</reference>
<dbReference type="EMBL" id="CAADFN010000065">
    <property type="protein sequence ID" value="VFK19934.1"/>
    <property type="molecule type" value="Genomic_DNA"/>
</dbReference>
<gene>
    <name evidence="1" type="ORF">BECKLFY1418C_GA0070996_10655</name>
</gene>
<accession>A0A450WSF8</accession>
<organism evidence="1">
    <name type="scientific">Candidatus Kentrum sp. LFY</name>
    <dbReference type="NCBI Taxonomy" id="2126342"/>
    <lineage>
        <taxon>Bacteria</taxon>
        <taxon>Pseudomonadati</taxon>
        <taxon>Pseudomonadota</taxon>
        <taxon>Gammaproteobacteria</taxon>
        <taxon>Candidatus Kentrum</taxon>
    </lineage>
</organism>